<proteinExistence type="predicted"/>
<organism evidence="3 4">
    <name type="scientific">Venturia effusa</name>
    <dbReference type="NCBI Taxonomy" id="50376"/>
    <lineage>
        <taxon>Eukaryota</taxon>
        <taxon>Fungi</taxon>
        <taxon>Dikarya</taxon>
        <taxon>Ascomycota</taxon>
        <taxon>Pezizomycotina</taxon>
        <taxon>Dothideomycetes</taxon>
        <taxon>Pleosporomycetidae</taxon>
        <taxon>Venturiales</taxon>
        <taxon>Venturiaceae</taxon>
        <taxon>Venturia</taxon>
    </lineage>
</organism>
<sequence>MRVSTILFGLAIGVAAHGPMGDMDDEKSPMAPPPASLPTVVPIQQIGDGQIQNPVPEHAPPAAPSSPYPAPPSSSTPQAAPPAGVAPPPAAGTPPPNLPVGPPSNNTYGNITNIYTHTNTNTATVIKPKPTPPAGNGSAPSAPSSPTSGKPAVQSTNSANTLVGSTVGLGLFAFVAAFLG</sequence>
<feature type="compositionally biased region" description="Pro residues" evidence="1">
    <location>
        <begin position="57"/>
        <end position="74"/>
    </location>
</feature>
<evidence type="ECO:0000256" key="2">
    <source>
        <dbReference type="SAM" id="SignalP"/>
    </source>
</evidence>
<evidence type="ECO:0000256" key="1">
    <source>
        <dbReference type="SAM" id="MobiDB-lite"/>
    </source>
</evidence>
<evidence type="ECO:0000313" key="3">
    <source>
        <dbReference type="EMBL" id="QDS68170.1"/>
    </source>
</evidence>
<name>A0A517KXR5_9PEZI</name>
<protein>
    <submittedName>
        <fullName evidence="3">Uncharacterized protein</fullName>
    </submittedName>
</protein>
<feature type="compositionally biased region" description="Low complexity" evidence="1">
    <location>
        <begin position="134"/>
        <end position="152"/>
    </location>
</feature>
<reference evidence="3 4" key="1">
    <citation type="submission" date="2019-07" db="EMBL/GenBank/DDBJ databases">
        <title>Finished genome of Venturia effusa.</title>
        <authorList>
            <person name="Young C.A."/>
            <person name="Cox M.P."/>
            <person name="Ganley A.R.D."/>
            <person name="David W.J."/>
        </authorList>
    </citation>
    <scope>NUCLEOTIDE SEQUENCE [LARGE SCALE GENOMIC DNA]</scope>
    <source>
        <strain evidence="4">albino</strain>
    </source>
</reference>
<accession>A0A517KXR5</accession>
<evidence type="ECO:0000313" key="4">
    <source>
        <dbReference type="Proteomes" id="UP000316270"/>
    </source>
</evidence>
<dbReference type="Proteomes" id="UP000316270">
    <property type="component" value="Chromosome 1"/>
</dbReference>
<feature type="region of interest" description="Disordered" evidence="1">
    <location>
        <begin position="20"/>
        <end position="110"/>
    </location>
</feature>
<dbReference type="EMBL" id="CP042185">
    <property type="protein sequence ID" value="QDS68170.1"/>
    <property type="molecule type" value="Genomic_DNA"/>
</dbReference>
<keyword evidence="4" id="KW-1185">Reference proteome</keyword>
<keyword evidence="2" id="KW-0732">Signal</keyword>
<feature type="region of interest" description="Disordered" evidence="1">
    <location>
        <begin position="123"/>
        <end position="156"/>
    </location>
</feature>
<feature type="chain" id="PRO_5021728870" evidence="2">
    <location>
        <begin position="17"/>
        <end position="180"/>
    </location>
</feature>
<feature type="signal peptide" evidence="2">
    <location>
        <begin position="1"/>
        <end position="16"/>
    </location>
</feature>
<feature type="compositionally biased region" description="Pro residues" evidence="1">
    <location>
        <begin position="84"/>
        <end position="102"/>
    </location>
</feature>
<dbReference type="AlphaFoldDB" id="A0A517KXR5"/>
<gene>
    <name evidence="3" type="ORF">FKW77_010417</name>
</gene>